<gene>
    <name evidence="1" type="ORF">R1flu_003050</name>
</gene>
<dbReference type="EMBL" id="JBHFFA010000006">
    <property type="protein sequence ID" value="KAL2622845.1"/>
    <property type="molecule type" value="Genomic_DNA"/>
</dbReference>
<comment type="caution">
    <text evidence="1">The sequence shown here is derived from an EMBL/GenBank/DDBJ whole genome shotgun (WGS) entry which is preliminary data.</text>
</comment>
<protein>
    <submittedName>
        <fullName evidence="1">Uncharacterized protein</fullName>
    </submittedName>
</protein>
<evidence type="ECO:0000313" key="1">
    <source>
        <dbReference type="EMBL" id="KAL2622845.1"/>
    </source>
</evidence>
<sequence>MITPGLCREGRYPIRRSGLPVSFVMDTAALSRITVPAGCPCADGSPRICLGSLSADRVTLSRQEGYGDGPCRVADLSTWPCT</sequence>
<reference evidence="1 2" key="1">
    <citation type="submission" date="2024-09" db="EMBL/GenBank/DDBJ databases">
        <title>Chromosome-scale assembly of Riccia fluitans.</title>
        <authorList>
            <person name="Paukszto L."/>
            <person name="Sawicki J."/>
            <person name="Karawczyk K."/>
            <person name="Piernik-Szablinska J."/>
            <person name="Szczecinska M."/>
            <person name="Mazdziarz M."/>
        </authorList>
    </citation>
    <scope>NUCLEOTIDE SEQUENCE [LARGE SCALE GENOMIC DNA]</scope>
    <source>
        <strain evidence="1">Rf_01</strain>
        <tissue evidence="1">Aerial parts of the thallus</tissue>
    </source>
</reference>
<evidence type="ECO:0000313" key="2">
    <source>
        <dbReference type="Proteomes" id="UP001605036"/>
    </source>
</evidence>
<keyword evidence="2" id="KW-1185">Reference proteome</keyword>
<proteinExistence type="predicted"/>
<accession>A0ABD1Y7W4</accession>
<dbReference type="AlphaFoldDB" id="A0ABD1Y7W4"/>
<name>A0ABD1Y7W4_9MARC</name>
<dbReference type="Proteomes" id="UP001605036">
    <property type="component" value="Unassembled WGS sequence"/>
</dbReference>
<organism evidence="1 2">
    <name type="scientific">Riccia fluitans</name>
    <dbReference type="NCBI Taxonomy" id="41844"/>
    <lineage>
        <taxon>Eukaryota</taxon>
        <taxon>Viridiplantae</taxon>
        <taxon>Streptophyta</taxon>
        <taxon>Embryophyta</taxon>
        <taxon>Marchantiophyta</taxon>
        <taxon>Marchantiopsida</taxon>
        <taxon>Marchantiidae</taxon>
        <taxon>Marchantiales</taxon>
        <taxon>Ricciaceae</taxon>
        <taxon>Riccia</taxon>
    </lineage>
</organism>